<comment type="caution">
    <text evidence="1">The sequence shown here is derived from an EMBL/GenBank/DDBJ whole genome shotgun (WGS) entry which is preliminary data.</text>
</comment>
<reference evidence="1" key="1">
    <citation type="submission" date="2018-10" db="EMBL/GenBank/DDBJ databases">
        <title>Effector identification in a new, highly contiguous assembly of the strawberry crown rot pathogen Phytophthora cactorum.</title>
        <authorList>
            <person name="Armitage A.D."/>
            <person name="Nellist C.F."/>
            <person name="Bates H."/>
            <person name="Vickerstaff R.J."/>
            <person name="Harrison R.J."/>
        </authorList>
    </citation>
    <scope>NUCLEOTIDE SEQUENCE</scope>
    <source>
        <strain evidence="1">4040</strain>
    </source>
</reference>
<evidence type="ECO:0000313" key="1">
    <source>
        <dbReference type="EMBL" id="KAG2892158.1"/>
    </source>
</evidence>
<dbReference type="EMBL" id="RCMK01001549">
    <property type="protein sequence ID" value="KAG2892158.1"/>
    <property type="molecule type" value="Genomic_DNA"/>
</dbReference>
<organism evidence="1 2">
    <name type="scientific">Phytophthora cactorum</name>
    <dbReference type="NCBI Taxonomy" id="29920"/>
    <lineage>
        <taxon>Eukaryota</taxon>
        <taxon>Sar</taxon>
        <taxon>Stramenopiles</taxon>
        <taxon>Oomycota</taxon>
        <taxon>Peronosporomycetes</taxon>
        <taxon>Peronosporales</taxon>
        <taxon>Peronosporaceae</taxon>
        <taxon>Phytophthora</taxon>
    </lineage>
</organism>
<accession>A0A8T1AZN7</accession>
<sequence length="77" mass="8798">MNEFHPPRFRVTRTLHPMREAPHRVKQGQLSSVEGAMTRTCSPMDSSADALDCLMWLARLGRTCCRFGPRDRQVALL</sequence>
<dbReference type="AlphaFoldDB" id="A0A8T1AZN7"/>
<proteinExistence type="predicted"/>
<name>A0A8T1AZN7_9STRA</name>
<evidence type="ECO:0000313" key="2">
    <source>
        <dbReference type="Proteomes" id="UP000736787"/>
    </source>
</evidence>
<gene>
    <name evidence="1" type="ORF">PC117_g24068</name>
</gene>
<dbReference type="Proteomes" id="UP000736787">
    <property type="component" value="Unassembled WGS sequence"/>
</dbReference>
<protein>
    <submittedName>
        <fullName evidence="1">Uncharacterized protein</fullName>
    </submittedName>
</protein>